<accession>A0ABT1WLT5</accession>
<dbReference type="Proteomes" id="UP001059480">
    <property type="component" value="Unassembled WGS sequence"/>
</dbReference>
<dbReference type="InterPro" id="IPR012295">
    <property type="entry name" value="TBP_dom_sf"/>
</dbReference>
<dbReference type="EC" id="3.1.26.4" evidence="6 14"/>
<evidence type="ECO:0000256" key="15">
    <source>
        <dbReference type="PROSITE-ProRule" id="PRU01319"/>
    </source>
</evidence>
<comment type="cofactor">
    <cofactor evidence="2">
        <name>Mg(2+)</name>
        <dbReference type="ChEBI" id="CHEBI:18420"/>
    </cofactor>
</comment>
<dbReference type="InterPro" id="IPR024568">
    <property type="entry name" value="RNase_HIII_N"/>
</dbReference>
<dbReference type="PIRSF" id="PIRSF037748">
    <property type="entry name" value="RnhC"/>
    <property type="match status" value="1"/>
</dbReference>
<name>A0ABT1WLT5_9LACT</name>
<comment type="similarity">
    <text evidence="5 14">Belongs to the RNase HII family. RnhC subfamily.</text>
</comment>
<evidence type="ECO:0000256" key="8">
    <source>
        <dbReference type="ARBA" id="ARBA00022490"/>
    </source>
</evidence>
<keyword evidence="10 14" id="KW-0479">Metal-binding</keyword>
<comment type="function">
    <text evidence="3 14">Endonuclease that specifically degrades the RNA of RNA-DNA hybrids.</text>
</comment>
<dbReference type="SUPFAM" id="SSF53098">
    <property type="entry name" value="Ribonuclease H-like"/>
    <property type="match status" value="1"/>
</dbReference>
<keyword evidence="18" id="KW-1185">Reference proteome</keyword>
<dbReference type="HAMAP" id="MF_00053">
    <property type="entry name" value="RNase_HIII"/>
    <property type="match status" value="1"/>
</dbReference>
<evidence type="ECO:0000256" key="12">
    <source>
        <dbReference type="ARBA" id="ARBA00022801"/>
    </source>
</evidence>
<protein>
    <recommendedName>
        <fullName evidence="7 14">Ribonuclease HIII</fullName>
        <shortName evidence="14">RNase HIII</shortName>
        <ecNumber evidence="6 14">3.1.26.4</ecNumber>
    </recommendedName>
</protein>
<feature type="binding site" evidence="14 15">
    <location>
        <position position="206"/>
    </location>
    <ligand>
        <name>a divalent metal cation</name>
        <dbReference type="ChEBI" id="CHEBI:60240"/>
    </ligand>
</feature>
<evidence type="ECO:0000256" key="4">
    <source>
        <dbReference type="ARBA" id="ARBA00004496"/>
    </source>
</evidence>
<keyword evidence="12 14" id="KW-0378">Hydrolase</keyword>
<dbReference type="InterPro" id="IPR024567">
    <property type="entry name" value="RNase_HII/HIII_dom"/>
</dbReference>
<dbReference type="PANTHER" id="PTHR10954">
    <property type="entry name" value="RIBONUCLEASE H2 SUBUNIT A"/>
    <property type="match status" value="1"/>
</dbReference>
<dbReference type="Pfam" id="PF11858">
    <property type="entry name" value="DUF3378"/>
    <property type="match status" value="1"/>
</dbReference>
<dbReference type="CDD" id="cd06590">
    <property type="entry name" value="RNase_HII_bacteria_HIII_like"/>
    <property type="match status" value="1"/>
</dbReference>
<dbReference type="PANTHER" id="PTHR10954:SF23">
    <property type="entry name" value="RIBONUCLEASE"/>
    <property type="match status" value="1"/>
</dbReference>
<feature type="binding site" evidence="14 15">
    <location>
        <position position="98"/>
    </location>
    <ligand>
        <name>a divalent metal cation</name>
        <dbReference type="ChEBI" id="CHEBI:60240"/>
    </ligand>
</feature>
<evidence type="ECO:0000313" key="17">
    <source>
        <dbReference type="EMBL" id="MCQ9209297.1"/>
    </source>
</evidence>
<dbReference type="NCBIfam" id="TIGR00716">
    <property type="entry name" value="rnhC"/>
    <property type="match status" value="1"/>
</dbReference>
<evidence type="ECO:0000256" key="2">
    <source>
        <dbReference type="ARBA" id="ARBA00001946"/>
    </source>
</evidence>
<dbReference type="InterPro" id="IPR004641">
    <property type="entry name" value="RNase_HIII"/>
</dbReference>
<sequence>MATKVYQLTANQIKDLQHKYQSYLVKTPPYAVFQAKLSKTTLTAYQSGKVVVQGQDIEEINLQLSKLGTSIEKKPTPNTQKTNGLPAGFASWSVVGSDEVGTGSYFGPLTVCAAYVSSDQISILKELGVKDSKSLSDKEIQALAKQLKELIPYKLLVLWPEKYNQVQTSHNQNAIKAKLHNQALALLTSQLQESNPELAIDAYLIDQFATPKSYFSYLKGTSTIIQDKVYFITKGESHHLAVAAASIIARDAFLQGLDSLSKDLSIILPSGAGANVDIVASEVLKFGGMDLLKKVAKVHFANTEKAVAIIQNS</sequence>
<evidence type="ECO:0000259" key="16">
    <source>
        <dbReference type="PROSITE" id="PS51975"/>
    </source>
</evidence>
<keyword evidence="13 14" id="KW-0460">Magnesium</keyword>
<evidence type="ECO:0000256" key="1">
    <source>
        <dbReference type="ARBA" id="ARBA00000077"/>
    </source>
</evidence>
<dbReference type="InterPro" id="IPR036397">
    <property type="entry name" value="RNaseH_sf"/>
</dbReference>
<gene>
    <name evidence="14 17" type="primary">rnhC</name>
    <name evidence="17" type="ORF">NPA36_01780</name>
</gene>
<evidence type="ECO:0000256" key="3">
    <source>
        <dbReference type="ARBA" id="ARBA00004065"/>
    </source>
</evidence>
<dbReference type="RefSeq" id="WP_256944402.1">
    <property type="nucleotide sequence ID" value="NZ_JANHNZ010000001.1"/>
</dbReference>
<reference evidence="17" key="3">
    <citation type="journal article" date="2023" name="Microbiol. Resour. Announc.">
        <title>Draft Genome Sequence of Granulicatella sp. Strain S8, Isolated from a Marine Fish, Seriola quinqueradiata.</title>
        <authorList>
            <person name="Lee M."/>
            <person name="Farooq A."/>
            <person name="Jeong J.B."/>
            <person name="Jung M.Y."/>
        </authorList>
    </citation>
    <scope>NUCLEOTIDE SEQUENCE</scope>
    <source>
        <strain evidence="17">S8</strain>
    </source>
</reference>
<keyword evidence="11 14" id="KW-0255">Endonuclease</keyword>
<keyword evidence="8 14" id="KW-0963">Cytoplasm</keyword>
<keyword evidence="9 14" id="KW-0540">Nuclease</keyword>
<evidence type="ECO:0000313" key="18">
    <source>
        <dbReference type="Proteomes" id="UP001059480"/>
    </source>
</evidence>
<comment type="catalytic activity">
    <reaction evidence="1 14 15">
        <text>Endonucleolytic cleavage to 5'-phosphomonoester.</text>
        <dbReference type="EC" id="3.1.26.4"/>
    </reaction>
</comment>
<dbReference type="PROSITE" id="PS51975">
    <property type="entry name" value="RNASE_H_2"/>
    <property type="match status" value="1"/>
</dbReference>
<reference evidence="17" key="2">
    <citation type="journal article" date="2023" name="Curr. Microbiol.">
        <title>Granulicatella seriolae sp. nov., a Novel Facultative Anaerobe Isolated from Yellowtail Marine Fish.</title>
        <authorList>
            <person name="Lee M."/>
            <person name="Choi Y.J."/>
            <person name="Farooq A."/>
            <person name="Jeong J.B."/>
            <person name="Jung M.Y."/>
        </authorList>
    </citation>
    <scope>NUCLEOTIDE SEQUENCE</scope>
    <source>
        <strain evidence="17">S8</strain>
    </source>
</reference>
<comment type="caution">
    <text evidence="17">The sequence shown here is derived from an EMBL/GenBank/DDBJ whole genome shotgun (WGS) entry which is preliminary data.</text>
</comment>
<proteinExistence type="inferred from homology"/>
<dbReference type="EMBL" id="JANHNZ010000001">
    <property type="protein sequence ID" value="MCQ9209297.1"/>
    <property type="molecule type" value="Genomic_DNA"/>
</dbReference>
<dbReference type="CDD" id="cd14796">
    <property type="entry name" value="RNAse_HIII_N"/>
    <property type="match status" value="1"/>
</dbReference>
<evidence type="ECO:0000256" key="13">
    <source>
        <dbReference type="ARBA" id="ARBA00022842"/>
    </source>
</evidence>
<evidence type="ECO:0000256" key="10">
    <source>
        <dbReference type="ARBA" id="ARBA00022723"/>
    </source>
</evidence>
<evidence type="ECO:0000256" key="9">
    <source>
        <dbReference type="ARBA" id="ARBA00022722"/>
    </source>
</evidence>
<feature type="domain" description="RNase H type-2" evidence="16">
    <location>
        <begin position="92"/>
        <end position="312"/>
    </location>
</feature>
<comment type="cofactor">
    <cofactor evidence="14 15">
        <name>Mn(2+)</name>
        <dbReference type="ChEBI" id="CHEBI:29035"/>
    </cofactor>
    <cofactor evidence="14 15">
        <name>Mg(2+)</name>
        <dbReference type="ChEBI" id="CHEBI:18420"/>
    </cofactor>
    <text evidence="14 15">Manganese or magnesium. Binds 1 divalent metal ion per monomer in the absence of substrate. May bind a second metal ion after substrate binding.</text>
</comment>
<feature type="binding site" evidence="14 15">
    <location>
        <position position="99"/>
    </location>
    <ligand>
        <name>a divalent metal cation</name>
        <dbReference type="ChEBI" id="CHEBI:60240"/>
    </ligand>
</feature>
<evidence type="ECO:0000256" key="11">
    <source>
        <dbReference type="ARBA" id="ARBA00022759"/>
    </source>
</evidence>
<evidence type="ECO:0000256" key="5">
    <source>
        <dbReference type="ARBA" id="ARBA00008378"/>
    </source>
</evidence>
<dbReference type="InterPro" id="IPR001352">
    <property type="entry name" value="RNase_HII/HIII"/>
</dbReference>
<dbReference type="Pfam" id="PF01351">
    <property type="entry name" value="RNase_HII"/>
    <property type="match status" value="1"/>
</dbReference>
<comment type="subcellular location">
    <subcellularLocation>
        <location evidence="4 14">Cytoplasm</location>
    </subcellularLocation>
</comment>
<dbReference type="Gene3D" id="3.30.310.10">
    <property type="entry name" value="TATA-Binding Protein"/>
    <property type="match status" value="1"/>
</dbReference>
<organism evidence="17 18">
    <name type="scientific">Granulicatella seriolae</name>
    <dbReference type="NCBI Taxonomy" id="2967226"/>
    <lineage>
        <taxon>Bacteria</taxon>
        <taxon>Bacillati</taxon>
        <taxon>Bacillota</taxon>
        <taxon>Bacilli</taxon>
        <taxon>Lactobacillales</taxon>
        <taxon>Carnobacteriaceae</taxon>
        <taxon>Granulicatella</taxon>
    </lineage>
</organism>
<evidence type="ECO:0000256" key="6">
    <source>
        <dbReference type="ARBA" id="ARBA00012180"/>
    </source>
</evidence>
<dbReference type="InterPro" id="IPR012337">
    <property type="entry name" value="RNaseH-like_sf"/>
</dbReference>
<evidence type="ECO:0000256" key="14">
    <source>
        <dbReference type="HAMAP-Rule" id="MF_00053"/>
    </source>
</evidence>
<dbReference type="Gene3D" id="3.30.420.10">
    <property type="entry name" value="Ribonuclease H-like superfamily/Ribonuclease H"/>
    <property type="match status" value="1"/>
</dbReference>
<evidence type="ECO:0000256" key="7">
    <source>
        <dbReference type="ARBA" id="ARBA00021407"/>
    </source>
</evidence>
<reference evidence="17" key="1">
    <citation type="submission" date="2022-07" db="EMBL/GenBank/DDBJ databases">
        <authorList>
            <person name="Jung M.-Y."/>
            <person name="Lee M."/>
        </authorList>
    </citation>
    <scope>NUCLEOTIDE SEQUENCE</scope>
    <source>
        <strain evidence="17">S8</strain>
    </source>
</reference>